<dbReference type="EC" id="1.8.4.12" evidence="6"/>
<dbReference type="KEGG" id="tah:SU86_007390"/>
<dbReference type="PANTHER" id="PTHR10173">
    <property type="entry name" value="METHIONINE SULFOXIDE REDUCTASE"/>
    <property type="match status" value="1"/>
</dbReference>
<accession>A0A3G1B7X6</accession>
<dbReference type="GO" id="GO:0033743">
    <property type="term" value="F:peptide-methionine (R)-S-oxide reductase activity"/>
    <property type="evidence" value="ECO:0007669"/>
    <property type="project" value="UniProtKB-UniRule"/>
</dbReference>
<dbReference type="HAMAP" id="MF_01400">
    <property type="entry name" value="MsrB"/>
    <property type="match status" value="1"/>
</dbReference>
<dbReference type="PANTHER" id="PTHR10173:SF52">
    <property type="entry name" value="METHIONINE-R-SULFOXIDE REDUCTASE B1"/>
    <property type="match status" value="1"/>
</dbReference>
<keyword evidence="2 6" id="KW-0479">Metal-binding</keyword>
<feature type="binding site" evidence="6">
    <location>
        <position position="99"/>
    </location>
    <ligand>
        <name>Zn(2+)</name>
        <dbReference type="ChEBI" id="CHEBI:29105"/>
    </ligand>
</feature>
<comment type="catalytic activity">
    <reaction evidence="5 6">
        <text>L-methionyl-[protein] + [thioredoxin]-disulfide + H2O = L-methionyl-(R)-S-oxide-[protein] + [thioredoxin]-dithiol</text>
        <dbReference type="Rhea" id="RHEA:24164"/>
        <dbReference type="Rhea" id="RHEA-COMP:10698"/>
        <dbReference type="Rhea" id="RHEA-COMP:10700"/>
        <dbReference type="Rhea" id="RHEA-COMP:12313"/>
        <dbReference type="Rhea" id="RHEA-COMP:12314"/>
        <dbReference type="ChEBI" id="CHEBI:15377"/>
        <dbReference type="ChEBI" id="CHEBI:16044"/>
        <dbReference type="ChEBI" id="CHEBI:29950"/>
        <dbReference type="ChEBI" id="CHEBI:45764"/>
        <dbReference type="ChEBI" id="CHEBI:50058"/>
        <dbReference type="EC" id="1.8.4.12"/>
    </reaction>
</comment>
<dbReference type="AlphaFoldDB" id="A0A3G1B7X6"/>
<feature type="binding site" evidence="6">
    <location>
        <position position="50"/>
    </location>
    <ligand>
        <name>Zn(2+)</name>
        <dbReference type="ChEBI" id="CHEBI:29105"/>
    </ligand>
</feature>
<comment type="similarity">
    <text evidence="1 6">Belongs to the MsrB Met sulfoxide reductase family.</text>
</comment>
<evidence type="ECO:0000256" key="7">
    <source>
        <dbReference type="SAM" id="MobiDB-lite"/>
    </source>
</evidence>
<comment type="cofactor">
    <cofactor evidence="6">
        <name>Zn(2+)</name>
        <dbReference type="ChEBI" id="CHEBI:29105"/>
    </cofactor>
    <text evidence="6">Binds 1 zinc ion per subunit. The zinc ion is important for the structural integrity of the protein.</text>
</comment>
<dbReference type="GO" id="GO:0008270">
    <property type="term" value="F:zinc ion binding"/>
    <property type="evidence" value="ECO:0007669"/>
    <property type="project" value="UniProtKB-UniRule"/>
</dbReference>
<name>A0A3G1B7X6_9ARCH</name>
<evidence type="ECO:0000256" key="1">
    <source>
        <dbReference type="ARBA" id="ARBA00007174"/>
    </source>
</evidence>
<dbReference type="Proteomes" id="UP000266745">
    <property type="component" value="Chromosome"/>
</dbReference>
<evidence type="ECO:0000256" key="4">
    <source>
        <dbReference type="ARBA" id="ARBA00023002"/>
    </source>
</evidence>
<feature type="domain" description="MsrB" evidence="8">
    <location>
        <begin position="8"/>
        <end position="130"/>
    </location>
</feature>
<protein>
    <recommendedName>
        <fullName evidence="6">Peptide methionine sulfoxide reductase MsrB</fullName>
        <ecNumber evidence="6">1.8.4.12</ecNumber>
    </recommendedName>
    <alternativeName>
        <fullName evidence="6">Peptide-methionine (R)-S-oxide reductase</fullName>
    </alternativeName>
</protein>
<evidence type="ECO:0000256" key="6">
    <source>
        <dbReference type="HAMAP-Rule" id="MF_01400"/>
    </source>
</evidence>
<feature type="active site" description="Nucleophile" evidence="6">
    <location>
        <position position="119"/>
    </location>
</feature>
<evidence type="ECO:0000256" key="5">
    <source>
        <dbReference type="ARBA" id="ARBA00048488"/>
    </source>
</evidence>
<dbReference type="GeneID" id="24874379"/>
<dbReference type="GO" id="GO:0006979">
    <property type="term" value="P:response to oxidative stress"/>
    <property type="evidence" value="ECO:0007669"/>
    <property type="project" value="InterPro"/>
</dbReference>
<dbReference type="InterPro" id="IPR011057">
    <property type="entry name" value="Mss4-like_sf"/>
</dbReference>
<feature type="binding site" evidence="6">
    <location>
        <position position="47"/>
    </location>
    <ligand>
        <name>Zn(2+)</name>
        <dbReference type="ChEBI" id="CHEBI:29105"/>
    </ligand>
</feature>
<dbReference type="NCBIfam" id="TIGR00357">
    <property type="entry name" value="peptide-methionine (R)-S-oxide reductase MsrB"/>
    <property type="match status" value="1"/>
</dbReference>
<feature type="region of interest" description="Disordered" evidence="7">
    <location>
        <begin position="60"/>
        <end position="82"/>
    </location>
</feature>
<dbReference type="Gene3D" id="2.170.150.20">
    <property type="entry name" value="Peptide methionine sulfoxide reductase"/>
    <property type="match status" value="1"/>
</dbReference>
<keyword evidence="3 6" id="KW-0862">Zinc</keyword>
<dbReference type="EMBL" id="CP011097">
    <property type="protein sequence ID" value="AJZ76215.1"/>
    <property type="molecule type" value="Genomic_DNA"/>
</dbReference>
<keyword evidence="10" id="KW-1185">Reference proteome</keyword>
<dbReference type="InterPro" id="IPR028427">
    <property type="entry name" value="Met_Sox_Rdtase_MsrB"/>
</dbReference>
<sequence length="133" mass="15013">MEHTKKSEQEWKETLTPEQYKILRQKGTEIPFTGKYYKNKDRGIYKCAACGGELFDSETKYDSGSGWPSFHSPSSEDSVSLDKDTSLGMVRTEVKCSKCDSHLGHVFDDGPGPTNKRFCINSASLNFEKENNN</sequence>
<gene>
    <name evidence="6" type="primary">msrB</name>
    <name evidence="9" type="ORF">SU86_007390</name>
</gene>
<dbReference type="FunFam" id="2.170.150.20:FF:000001">
    <property type="entry name" value="Peptide methionine sulfoxide reductase MsrB"/>
    <property type="match status" value="1"/>
</dbReference>
<dbReference type="InterPro" id="IPR002579">
    <property type="entry name" value="Met_Sox_Rdtase_MsrB_dom"/>
</dbReference>
<evidence type="ECO:0000256" key="2">
    <source>
        <dbReference type="ARBA" id="ARBA00022723"/>
    </source>
</evidence>
<evidence type="ECO:0000256" key="3">
    <source>
        <dbReference type="ARBA" id="ARBA00022833"/>
    </source>
</evidence>
<dbReference type="SUPFAM" id="SSF51316">
    <property type="entry name" value="Mss4-like"/>
    <property type="match status" value="1"/>
</dbReference>
<organism evidence="9 10">
    <name type="scientific">Candidatus Nitrosotenuis cloacae</name>
    <dbReference type="NCBI Taxonomy" id="1603555"/>
    <lineage>
        <taxon>Archaea</taxon>
        <taxon>Nitrososphaerota</taxon>
        <taxon>Candidatus Nitrosotenuis</taxon>
    </lineage>
</organism>
<reference evidence="9 10" key="1">
    <citation type="journal article" date="2016" name="Sci. Rep.">
        <title>A novel ammonia-oxidizing archaeon from wastewater treatment plant: Its enrichment, physiological and genomic characteristics.</title>
        <authorList>
            <person name="Li Y."/>
            <person name="Ding K."/>
            <person name="Wen X."/>
            <person name="Zhang B."/>
            <person name="Shen B."/>
            <person name="Yang Y."/>
        </authorList>
    </citation>
    <scope>NUCLEOTIDE SEQUENCE [LARGE SCALE GENOMIC DNA]</scope>
    <source>
        <strain evidence="9 10">SAT1</strain>
    </source>
</reference>
<dbReference type="Pfam" id="PF01641">
    <property type="entry name" value="SelR"/>
    <property type="match status" value="1"/>
</dbReference>
<keyword evidence="4 6" id="KW-0560">Oxidoreductase</keyword>
<dbReference type="STRING" id="1603555.SU86_007390"/>
<proteinExistence type="inferred from homology"/>
<evidence type="ECO:0000313" key="9">
    <source>
        <dbReference type="EMBL" id="AJZ76215.1"/>
    </source>
</evidence>
<dbReference type="GO" id="GO:0030091">
    <property type="term" value="P:protein repair"/>
    <property type="evidence" value="ECO:0007669"/>
    <property type="project" value="InterPro"/>
</dbReference>
<feature type="binding site" evidence="6">
    <location>
        <position position="96"/>
    </location>
    <ligand>
        <name>Zn(2+)</name>
        <dbReference type="ChEBI" id="CHEBI:29105"/>
    </ligand>
</feature>
<dbReference type="GO" id="GO:0005737">
    <property type="term" value="C:cytoplasm"/>
    <property type="evidence" value="ECO:0007669"/>
    <property type="project" value="TreeGrafter"/>
</dbReference>
<evidence type="ECO:0000313" key="10">
    <source>
        <dbReference type="Proteomes" id="UP000266745"/>
    </source>
</evidence>
<dbReference type="OrthoDB" id="5961at2157"/>
<dbReference type="RefSeq" id="WP_048186905.1">
    <property type="nucleotide sequence ID" value="NZ_CP011097.1"/>
</dbReference>
<dbReference type="PROSITE" id="PS51790">
    <property type="entry name" value="MSRB"/>
    <property type="match status" value="1"/>
</dbReference>
<evidence type="ECO:0000259" key="8">
    <source>
        <dbReference type="PROSITE" id="PS51790"/>
    </source>
</evidence>